<feature type="transmembrane region" description="Helical" evidence="1">
    <location>
        <begin position="123"/>
        <end position="144"/>
    </location>
</feature>
<dbReference type="EMBL" id="CP000267">
    <property type="protein sequence ID" value="ABD70533.1"/>
    <property type="molecule type" value="Genomic_DNA"/>
</dbReference>
<dbReference type="eggNOG" id="ENOG5033CE4">
    <property type="taxonomic scope" value="Bacteria"/>
</dbReference>
<feature type="transmembrane region" description="Helical" evidence="1">
    <location>
        <begin position="89"/>
        <end position="111"/>
    </location>
</feature>
<keyword evidence="3" id="KW-1185">Reference proteome</keyword>
<accession>Q21UM0</accession>
<sequence length="169" mass="18782">MRLPNNFYLMTETLASAVLILTWLVVIRSTRYSKWQLALISLPGTAMHEALHGMVGLVLFAKPKAFSIFPKRERNTWVLGSVGFGNLNIWNAAPVAFAPLLMLGIGWLLYVNWMLPTFHAANYLIWVVSGYVTACSFFSCIPSTTDIKVGAVSGLMYGGIGFGVWYFVH</sequence>
<protein>
    <submittedName>
        <fullName evidence="2">Uncharacterized protein</fullName>
    </submittedName>
</protein>
<feature type="transmembrane region" description="Helical" evidence="1">
    <location>
        <begin position="38"/>
        <end position="61"/>
    </location>
</feature>
<gene>
    <name evidence="2" type="ordered locus">Rfer_2821</name>
</gene>
<organism evidence="2 3">
    <name type="scientific">Albidiferax ferrireducens (strain ATCC BAA-621 / DSM 15236 / T118)</name>
    <name type="common">Rhodoferax ferrireducens</name>
    <dbReference type="NCBI Taxonomy" id="338969"/>
    <lineage>
        <taxon>Bacteria</taxon>
        <taxon>Pseudomonadati</taxon>
        <taxon>Pseudomonadota</taxon>
        <taxon>Betaproteobacteria</taxon>
        <taxon>Burkholderiales</taxon>
        <taxon>Comamonadaceae</taxon>
        <taxon>Rhodoferax</taxon>
    </lineage>
</organism>
<reference evidence="3" key="1">
    <citation type="submission" date="2006-02" db="EMBL/GenBank/DDBJ databases">
        <title>Complete sequence of chromosome of Rhodoferax ferrireducens DSM 15236.</title>
        <authorList>
            <person name="Copeland A."/>
            <person name="Lucas S."/>
            <person name="Lapidus A."/>
            <person name="Barry K."/>
            <person name="Detter J.C."/>
            <person name="Glavina del Rio T."/>
            <person name="Hammon N."/>
            <person name="Israni S."/>
            <person name="Pitluck S."/>
            <person name="Brettin T."/>
            <person name="Bruce D."/>
            <person name="Han C."/>
            <person name="Tapia R."/>
            <person name="Gilna P."/>
            <person name="Kiss H."/>
            <person name="Schmutz J."/>
            <person name="Larimer F."/>
            <person name="Land M."/>
            <person name="Kyrpides N."/>
            <person name="Ivanova N."/>
            <person name="Richardson P."/>
        </authorList>
    </citation>
    <scope>NUCLEOTIDE SEQUENCE [LARGE SCALE GENOMIC DNA]</scope>
    <source>
        <strain evidence="3">ATCC BAA-621 / DSM 15236 / T118</strain>
    </source>
</reference>
<name>Q21UM0_ALBFT</name>
<dbReference type="RefSeq" id="WP_011465099.1">
    <property type="nucleotide sequence ID" value="NC_007908.1"/>
</dbReference>
<evidence type="ECO:0000313" key="2">
    <source>
        <dbReference type="EMBL" id="ABD70533.1"/>
    </source>
</evidence>
<keyword evidence="1" id="KW-1133">Transmembrane helix</keyword>
<evidence type="ECO:0000313" key="3">
    <source>
        <dbReference type="Proteomes" id="UP000008332"/>
    </source>
</evidence>
<dbReference type="OrthoDB" id="8774202at2"/>
<dbReference type="KEGG" id="rfr:Rfer_2821"/>
<proteinExistence type="predicted"/>
<feature type="transmembrane region" description="Helical" evidence="1">
    <location>
        <begin position="150"/>
        <end position="168"/>
    </location>
</feature>
<keyword evidence="1" id="KW-0812">Transmembrane</keyword>
<keyword evidence="1" id="KW-0472">Membrane</keyword>
<dbReference type="Proteomes" id="UP000008332">
    <property type="component" value="Chromosome"/>
</dbReference>
<dbReference type="HOGENOM" id="CLU_117224_1_0_4"/>
<evidence type="ECO:0000256" key="1">
    <source>
        <dbReference type="SAM" id="Phobius"/>
    </source>
</evidence>
<feature type="transmembrane region" description="Helical" evidence="1">
    <location>
        <begin position="6"/>
        <end position="26"/>
    </location>
</feature>
<dbReference type="AlphaFoldDB" id="Q21UM0"/>